<feature type="region of interest" description="Disordered" evidence="2">
    <location>
        <begin position="3020"/>
        <end position="3193"/>
    </location>
</feature>
<evidence type="ECO:0000259" key="3">
    <source>
        <dbReference type="SMART" id="SM00382"/>
    </source>
</evidence>
<dbReference type="InterPro" id="IPR056024">
    <property type="entry name" value="DUF7605"/>
</dbReference>
<feature type="compositionally biased region" description="Basic and acidic residues" evidence="2">
    <location>
        <begin position="2447"/>
        <end position="2474"/>
    </location>
</feature>
<feature type="compositionally biased region" description="Polar residues" evidence="2">
    <location>
        <begin position="854"/>
        <end position="866"/>
    </location>
</feature>
<feature type="compositionally biased region" description="Polar residues" evidence="2">
    <location>
        <begin position="1444"/>
        <end position="1457"/>
    </location>
</feature>
<feature type="compositionally biased region" description="Acidic residues" evidence="2">
    <location>
        <begin position="598"/>
        <end position="612"/>
    </location>
</feature>
<feature type="compositionally biased region" description="Polar residues" evidence="2">
    <location>
        <begin position="2477"/>
        <end position="2492"/>
    </location>
</feature>
<organism evidence="4">
    <name type="scientific">Magallana gigas</name>
    <name type="common">Pacific oyster</name>
    <name type="synonym">Crassostrea gigas</name>
    <dbReference type="NCBI Taxonomy" id="29159"/>
    <lineage>
        <taxon>Eukaryota</taxon>
        <taxon>Metazoa</taxon>
        <taxon>Spiralia</taxon>
        <taxon>Lophotrochozoa</taxon>
        <taxon>Mollusca</taxon>
        <taxon>Bivalvia</taxon>
        <taxon>Autobranchia</taxon>
        <taxon>Pteriomorphia</taxon>
        <taxon>Ostreida</taxon>
        <taxon>Ostreoidea</taxon>
        <taxon>Ostreidae</taxon>
        <taxon>Magallana</taxon>
    </lineage>
</organism>
<feature type="compositionally biased region" description="Polar residues" evidence="2">
    <location>
        <begin position="2388"/>
        <end position="2410"/>
    </location>
</feature>
<feature type="compositionally biased region" description="Polar residues" evidence="2">
    <location>
        <begin position="2812"/>
        <end position="2821"/>
    </location>
</feature>
<dbReference type="InterPro" id="IPR045063">
    <property type="entry name" value="Dynamin_N"/>
</dbReference>
<feature type="compositionally biased region" description="Polar residues" evidence="2">
    <location>
        <begin position="3101"/>
        <end position="3140"/>
    </location>
</feature>
<feature type="region of interest" description="Disordered" evidence="2">
    <location>
        <begin position="549"/>
        <end position="619"/>
    </location>
</feature>
<feature type="compositionally biased region" description="Basic and acidic residues" evidence="2">
    <location>
        <begin position="840"/>
        <end position="853"/>
    </location>
</feature>
<feature type="region of interest" description="Disordered" evidence="2">
    <location>
        <begin position="197"/>
        <end position="223"/>
    </location>
</feature>
<feature type="region of interest" description="Disordered" evidence="2">
    <location>
        <begin position="1869"/>
        <end position="1905"/>
    </location>
</feature>
<feature type="compositionally biased region" description="Basic and acidic residues" evidence="2">
    <location>
        <begin position="1068"/>
        <end position="1085"/>
    </location>
</feature>
<feature type="domain" description="AAA+ ATPase" evidence="3">
    <location>
        <begin position="3248"/>
        <end position="3519"/>
    </location>
</feature>
<feature type="region of interest" description="Disordered" evidence="2">
    <location>
        <begin position="938"/>
        <end position="964"/>
    </location>
</feature>
<feature type="region of interest" description="Disordered" evidence="2">
    <location>
        <begin position="723"/>
        <end position="747"/>
    </location>
</feature>
<feature type="compositionally biased region" description="Low complexity" evidence="2">
    <location>
        <begin position="4022"/>
        <end position="4037"/>
    </location>
</feature>
<feature type="compositionally biased region" description="Basic and acidic residues" evidence="2">
    <location>
        <begin position="723"/>
        <end position="741"/>
    </location>
</feature>
<feature type="region of interest" description="Disordered" evidence="2">
    <location>
        <begin position="2602"/>
        <end position="2951"/>
    </location>
</feature>
<feature type="compositionally biased region" description="Basic and acidic residues" evidence="2">
    <location>
        <begin position="1394"/>
        <end position="1405"/>
    </location>
</feature>
<feature type="compositionally biased region" description="Polar residues" evidence="2">
    <location>
        <begin position="2313"/>
        <end position="2326"/>
    </location>
</feature>
<dbReference type="Gene3D" id="3.40.50.300">
    <property type="entry name" value="P-loop containing nucleotide triphosphate hydrolases"/>
    <property type="match status" value="1"/>
</dbReference>
<feature type="region of interest" description="Disordered" evidence="2">
    <location>
        <begin position="2967"/>
        <end position="2990"/>
    </location>
</feature>
<dbReference type="InterPro" id="IPR003593">
    <property type="entry name" value="AAA+_ATPase"/>
</dbReference>
<feature type="compositionally biased region" description="Polar residues" evidence="2">
    <location>
        <begin position="2516"/>
        <end position="2533"/>
    </location>
</feature>
<gene>
    <name evidence="4" type="ORF">CGI_10010759</name>
</gene>
<feature type="compositionally biased region" description="Polar residues" evidence="2">
    <location>
        <begin position="2358"/>
        <end position="2368"/>
    </location>
</feature>
<dbReference type="HOGENOM" id="CLU_223836_0_0_1"/>
<protein>
    <submittedName>
        <fullName evidence="4">GTPase SLIP-GC</fullName>
    </submittedName>
</protein>
<dbReference type="Pfam" id="PF00350">
    <property type="entry name" value="Dynamin_N"/>
    <property type="match status" value="1"/>
</dbReference>
<feature type="region of interest" description="Disordered" evidence="2">
    <location>
        <begin position="2082"/>
        <end position="2125"/>
    </location>
</feature>
<feature type="compositionally biased region" description="Polar residues" evidence="2">
    <location>
        <begin position="78"/>
        <end position="113"/>
    </location>
</feature>
<feature type="coiled-coil region" evidence="1">
    <location>
        <begin position="3515"/>
        <end position="3582"/>
    </location>
</feature>
<feature type="compositionally biased region" description="Acidic residues" evidence="2">
    <location>
        <begin position="2910"/>
        <end position="2929"/>
    </location>
</feature>
<feature type="compositionally biased region" description="Acidic residues" evidence="2">
    <location>
        <begin position="3068"/>
        <end position="3079"/>
    </location>
</feature>
<dbReference type="Pfam" id="PF24564">
    <property type="entry name" value="DUF7605"/>
    <property type="match status" value="1"/>
</dbReference>
<feature type="region of interest" description="Disordered" evidence="2">
    <location>
        <begin position="1787"/>
        <end position="1816"/>
    </location>
</feature>
<feature type="compositionally biased region" description="Basic residues" evidence="2">
    <location>
        <begin position="2641"/>
        <end position="2655"/>
    </location>
</feature>
<feature type="compositionally biased region" description="Polar residues" evidence="2">
    <location>
        <begin position="2774"/>
        <end position="2783"/>
    </location>
</feature>
<feature type="compositionally biased region" description="Low complexity" evidence="2">
    <location>
        <begin position="2417"/>
        <end position="2426"/>
    </location>
</feature>
<feature type="region of interest" description="Disordered" evidence="2">
    <location>
        <begin position="474"/>
        <end position="494"/>
    </location>
</feature>
<feature type="compositionally biased region" description="Acidic residues" evidence="2">
    <location>
        <begin position="3038"/>
        <end position="3048"/>
    </location>
</feature>
<reference evidence="4" key="1">
    <citation type="journal article" date="2012" name="Nature">
        <title>The oyster genome reveals stress adaptation and complexity of shell formation.</title>
        <authorList>
            <person name="Zhang G."/>
            <person name="Fang X."/>
            <person name="Guo X."/>
            <person name="Li L."/>
            <person name="Luo R."/>
            <person name="Xu F."/>
            <person name="Yang P."/>
            <person name="Zhang L."/>
            <person name="Wang X."/>
            <person name="Qi H."/>
            <person name="Xiong Z."/>
            <person name="Que H."/>
            <person name="Xie Y."/>
            <person name="Holland P.W."/>
            <person name="Paps J."/>
            <person name="Zhu Y."/>
            <person name="Wu F."/>
            <person name="Chen Y."/>
            <person name="Wang J."/>
            <person name="Peng C."/>
            <person name="Meng J."/>
            <person name="Yang L."/>
            <person name="Liu J."/>
            <person name="Wen B."/>
            <person name="Zhang N."/>
            <person name="Huang Z."/>
            <person name="Zhu Q."/>
            <person name="Feng Y."/>
            <person name="Mount A."/>
            <person name="Hedgecock D."/>
            <person name="Xu Z."/>
            <person name="Liu Y."/>
            <person name="Domazet-Loso T."/>
            <person name="Du Y."/>
            <person name="Sun X."/>
            <person name="Zhang S."/>
            <person name="Liu B."/>
            <person name="Cheng P."/>
            <person name="Jiang X."/>
            <person name="Li J."/>
            <person name="Fan D."/>
            <person name="Wang W."/>
            <person name="Fu W."/>
            <person name="Wang T."/>
            <person name="Wang B."/>
            <person name="Zhang J."/>
            <person name="Peng Z."/>
            <person name="Li Y."/>
            <person name="Li N."/>
            <person name="Wang J."/>
            <person name="Chen M."/>
            <person name="He Y."/>
            <person name="Tan F."/>
            <person name="Song X."/>
            <person name="Zheng Q."/>
            <person name="Huang R."/>
            <person name="Yang H."/>
            <person name="Du X."/>
            <person name="Chen L."/>
            <person name="Yang M."/>
            <person name="Gaffney P.M."/>
            <person name="Wang S."/>
            <person name="Luo L."/>
            <person name="She Z."/>
            <person name="Ming Y."/>
            <person name="Huang W."/>
            <person name="Zhang S."/>
            <person name="Huang B."/>
            <person name="Zhang Y."/>
            <person name="Qu T."/>
            <person name="Ni P."/>
            <person name="Miao G."/>
            <person name="Wang J."/>
            <person name="Wang Q."/>
            <person name="Steinberg C.E."/>
            <person name="Wang H."/>
            <person name="Li N."/>
            <person name="Qian L."/>
            <person name="Zhang G."/>
            <person name="Li Y."/>
            <person name="Yang H."/>
            <person name="Liu X."/>
            <person name="Wang J."/>
            <person name="Yin Y."/>
            <person name="Wang J."/>
        </authorList>
    </citation>
    <scope>NUCLEOTIDE SEQUENCE [LARGE SCALE GENOMIC DNA]</scope>
    <source>
        <strain evidence="4">05x7-T-G4-1.051#20</strain>
    </source>
</reference>
<evidence type="ECO:0000313" key="4">
    <source>
        <dbReference type="EMBL" id="EKC39557.1"/>
    </source>
</evidence>
<feature type="compositionally biased region" description="Basic and acidic residues" evidence="2">
    <location>
        <begin position="2832"/>
        <end position="2850"/>
    </location>
</feature>
<keyword evidence="1" id="KW-0175">Coiled coil</keyword>
<feature type="region of interest" description="Disordered" evidence="2">
    <location>
        <begin position="2349"/>
        <end position="2429"/>
    </location>
</feature>
<feature type="region of interest" description="Disordered" evidence="2">
    <location>
        <begin position="23"/>
        <end position="55"/>
    </location>
</feature>
<feature type="region of interest" description="Disordered" evidence="2">
    <location>
        <begin position="4016"/>
        <end position="4061"/>
    </location>
</feature>
<feature type="compositionally biased region" description="Basic and acidic residues" evidence="2">
    <location>
        <begin position="2243"/>
        <end position="2264"/>
    </location>
</feature>
<dbReference type="EMBL" id="JH816559">
    <property type="protein sequence ID" value="EKC39557.1"/>
    <property type="molecule type" value="Genomic_DNA"/>
</dbReference>
<feature type="compositionally biased region" description="Polar residues" evidence="2">
    <location>
        <begin position="1888"/>
        <end position="1899"/>
    </location>
</feature>
<feature type="compositionally biased region" description="Basic and acidic residues" evidence="2">
    <location>
        <begin position="581"/>
        <end position="591"/>
    </location>
</feature>
<feature type="compositionally biased region" description="Basic and acidic residues" evidence="2">
    <location>
        <begin position="1178"/>
        <end position="1189"/>
    </location>
</feature>
<feature type="compositionally biased region" description="Acidic residues" evidence="2">
    <location>
        <begin position="1378"/>
        <end position="1393"/>
    </location>
</feature>
<evidence type="ECO:0000256" key="1">
    <source>
        <dbReference type="SAM" id="Coils"/>
    </source>
</evidence>
<feature type="compositionally biased region" description="Acidic residues" evidence="2">
    <location>
        <begin position="1624"/>
        <end position="1634"/>
    </location>
</feature>
<dbReference type="SMART" id="SM00382">
    <property type="entry name" value="AAA"/>
    <property type="match status" value="1"/>
</dbReference>
<feature type="compositionally biased region" description="Basic and acidic residues" evidence="2">
    <location>
        <begin position="882"/>
        <end position="905"/>
    </location>
</feature>
<dbReference type="SUPFAM" id="SSF52540">
    <property type="entry name" value="P-loop containing nucleoside triphosphate hydrolases"/>
    <property type="match status" value="2"/>
</dbReference>
<feature type="region of interest" description="Disordered" evidence="2">
    <location>
        <begin position="1537"/>
        <end position="1689"/>
    </location>
</feature>
<feature type="compositionally biased region" description="Acidic residues" evidence="2">
    <location>
        <begin position="1270"/>
        <end position="1285"/>
    </location>
</feature>
<feature type="compositionally biased region" description="Polar residues" evidence="2">
    <location>
        <begin position="2630"/>
        <end position="2639"/>
    </location>
</feature>
<sequence length="4263" mass="472835">MGRDIPFGTWERQFEKCCCEPKSTVKKSPKRGKFVIPKKTSPKNLAAKRERNQTRTFTQADIQDLKEKSKALFLTCSKGDSSSTAGISNSETSETTAPGDNVEVSTSTRNKQLSEGPAASISDTPKAKGDVEILDTPTTTSVKISETLIIKTDVEISENLIATPDVELSEDVRTTADADISFIPRSDADITDIPRTDADITNIPRSDADISDIPGSNADISDTPRSNAEILENARSEAGMSDIHRTDSDIMDTPRTKADILDTLRSDADISDIPRTDADILDNPKTIVDILNFHKTDTDISHIPRTDADLSNTLRTVDDTSNTPITTCTTVDEISQVPDYTGDVEVSDNLRTTINNELLDIPRITTREEIWDISRPTTDDVIPDNFRTATHENMNSTSAADTFLNVLNDSSITDVQVQQNEILGDERESLADNQSNPLCDSTDIDVSELTSENNSGLLEQGVDVDEQVVTDQEKLAGNSDRSPLCPTHSMRNDAVSDDDYQKEFEFKRPEVLDSPNKITTASLVEEEESDLEGSRFILSDSIDYTFSEQEMEEDDMSFESDSDSVDPRESNSTETCSTLTVKEKTSTECDNKNVSSESDSDNDIVDLGESDTGEGRGGEVMTSITGEGNEVQTSEILCSGELLICPNAAHTNCPDQGEISQTAQVSEDGKSLYINKEESHVLIGQSKPKEEVVSRNSPKKVIRSSFRLTDSVEYTVEESLAELESRNEVNQEDTMQKMEETDVKDEEDDLGVDLKLIENVKMIEDKGIVENVNEEDEQIGEDLDVCDVLGEDLDLKKCDQMEELNATGPIPRFEDTMKDPDHQNILIGEAAHANSQNRASDVDKEGGPRHEHSFNSNDQVTEQYQSDLKEEKTMVVPPECVPCDKETETFVKDNAKDSENKRTDEDYSYGNQQGGCPYAYENQISGTQENKKSVIISDTLENPVSERETIESKEPVTKTDDLETVVSPSKHKALEDMDSILNTKVQKIQNSSINLEVFENDLAMKNRDPISDSEENEPMQKYDAVEDEEQASGGVASEDNVVLHVTKPTSDCEALIDNVTTKPASESLRNREAMEGEALKDEESISDSWKIEPMLKCDAVEDREQASGSNAFKDNGVLKTTKPNSEALIDNMTMTPTSDSVELVNQVPVQSKEAVERKAFEDKKPTFGCETVGDEEPISNREALEDKEPTSGSKTMQDEEPISIDRTEEDEEPVSSRGTLEDKVPTSGSKTMQDEESVSIKRTEEDEEPVSSRGALEDKEPTTGSKTMQDEEPISIDRTEEDEEPVSSRGALEDKEPTSGSKTMQDEEPISINRTEEDEEPVSSRGTLEDKGPTSGSKTMQDEESVSIKRTEEDEEPVSSRGALEDKEPTTGSKTMQDEEPISIDRTEEDEEPASSREALEDKEPTSGSKTIQDEESVSIKRTEEDEELVSSRGALEDKEPTPGSKTMQNEESVSINRTEEDEEPVSNNKALEVGEPMLNCEAMKIEVPLSNIDTIENIELPLESVTLKDEVTLKIQEPILDSGALEAEESISINTLLKEEKPTSNETSNDEVIEDEKQTTYTKALEITEPTSNIEAFEENEQICNETLEVKSRNEDSEDEKSRNNKVSNEAEPISNDKGLEKEESESNSEEVQEWNPASNVEEFERKNPVSASDAVENETLVNEKLSSKSELLEDNVSLPKSDALEGEMTLEDGEQISGSIELLENDFFSNTEAQEQAIDKLNSGDHVIENGNVRSEMGVLKKNESELDLRTEALEFKPINEQQALTDSNQNSYDDKFESEPILNSEVNKDSEMSPADQNDGVADLTNKKSDQKCTLEESDTVLTFSSSSSFTPSDLICTFDVDGNDVQTSLNAGSCDTSTADNVSSAADAIQTNSEEKPPEELKINNMNDFNGGNASEQDKSRFEQTSIELIKTGSDTKTQEKDTLQDSAPVLDCQLIDQHEGPNHMESSTTSSNSNEMEDCHAVEIKIQSTTLPLEYLNGKKRKIEEMASAEDCDPPKKKKLSGKELEPVKKIVSNFFKIREYCEKQKDVNKNDLRKHLLGNLVRHFFKTHPIKNVEEEIKCSAKSMVTNLDLQETSHKSSTVVCDRDSNNKGQSTQSDTEIPTDTVDGSKFSYEASEKGESQETIMEVLSLSQESSSALSSSQPDSIPIYQASVKPGCGIVVNMGQWKKPEKSALEETSKDTAVCDVETQANSLDIDVETSVLWSQDHLMDDRPLEERCEDSDQTCLDEESVNLEDLDKESINSKVRERSSSNESDTSQRSELLLEKVIFPVVDMDDEESSSTIQERKSFSGEENQEGEDKQPVEDVMNQESGNIGSPHSLHSTASIDYTEEYLGIVDSSNDIQHSCTDKQSDSDSTLLQSGQDSAVEDTEDQIQKDLSEDMTESNINMSANPGESSENVGSQSSELDSEGVEILSTKSTSESELEVLYGPTFITSCRAKGSLKAEHVIKSESPRKRESSILKEEKEGAKSENGPSDSKTSLDQSSLSETEKSEPETAVGCSPEEDKDLTDDASTTLVNTPSDTINGRSNTKKYFKSRLPKFESDSDIEIVETKPSLTLKSADDFHISLSDSSSDDLPEVLFLKEEKATAPQSVLCTKALDIKEEPVTPSKTPDLSKAVSRLDLTPSKQGDNSSPRKVCRKRLSLRRTPVKKQKESKPSPLARRTRTPRKSPDKKQKSKSMFIDSDIEIVSGSESEEDFTPSRLKRIKQEAETDSYSDSEGRKDGRGDKIKEDLDEDRGNIPKQKEKHLEDDSNNRKQQQRKEPGDSTHLPDNQGGNRENTPELEDKEEVSGPCEEEGGIKRIYPLLEQSSVESSGAGSLADIFQMEDNEHTQPGERENQEEREGQDVFPGGENSKPAEDSTDEGEQLLYKVNTMSNKMKDSEKSEGDWKDSGQGKIDSKEKGDEDVGPETTSDESEPLEDDQCTDDFVANTCPENSEDEHNYGLPPVLSPYCSQSLSPLVPDITSENAEPKTNLDIASKTDSLNKSLQTPTKPILQMEFDSDSEFSAPEVNLDALDSPEVNVSGADGHVETGNLDEDSNEVFDGESFGNEKNQNVEKAKEDEGKEDFEMEEDLPDISRKRKSQNDSVDFESKRQKQSTGKANSSQIKGLQTETRSSDQHSSQNASGAKESPSISRVKQLMQKLRAKKSTSCVTDQSPDQLSSSGMASSRETPGDTPRTSHVQRRLLPSLNTPYQRTLDYLKRCKEILQTLKTDFSQSESLASNPRITQWKKEMRELENRMSLSKTVIAVVGDTGSGKSSLMNALLDQLDILPTSGMRACTAVVVEVVTNTTNNKYEADITFLSREEWYTELKLLLRDLTDVHGNIKKGTPDPKSEAGVAFLKIKAVYGKVDRFEALCRQTTVTRWLDEVKTISHSEPTHFRNAIDKYIETADPGVGNQYWPIVKKVTVRLPNCDACSSGAVLVDLPGVRDSNAARDKIARDHLKNCTAVWVVSSIHRAIDDKTAKDLLGENFRRQLLMDGQYGNIAFICTKTDVIKNSEIISKRSNKMFIKQMEKESAELRQNIEDMEECLLTDGGCGESEEIKEMKALLKEKQESLQKNNKNLQTYRQTVDEDERKSLQHGMTIAQRRKELSSLCAKARNDYSRKEIKRDFKAGLREMKRKAGNVSNIEELEDDDLYNSDEDDEDIGNSAENLKVFCVSATEYQKMRNIILDDGPPTNYLTEDETIQTKGERLKSRSAIEERTFTLKQKLESVIAQLQADIEGAISNQIKPKLGEGITTATARANEQTAKWSAPVDKENKQAGGLHFSTYRATVRRQGVYSSPTYGQVNFNEDLTAPMYNSISIVWDKVFSGILWGYFERFKVTVLNVLRQFVANLCQELHTHGVQSSSTQRVQLYLLDTANQKLTETVAQLKEYVTERQRDASRVLTPVIQENLIPVYDYCAVQSGDGTYARIKQAMAEGVDKGRVYMFDDASRRLLQELEQIQTDVVAKVRDTCSSICTTLKTAFEPLWEAPGTFLHLRDNLLPSITEISLKLQNIMEEAGVRAPVTAMPTAPPAASSDSDQPAAQSSQFQRLQGNDSSELPQHPSPDSDVLTSIKSELGGTRQPLAASAIKREPQASSSNSPPVRFPYVKSEPTSNIKVCCFCGYPGTNPVQCERCLVTRQTSKGMVYRKCIFCRQIGTSTQVCEKCRRCLHCSNYVLPPNSVCQRCKTNAPSTSIDGSNTNPLSAVLNSVASVTLKRIADAMHLPNRPAKACRSSETTQKKGSPRVVQKRSCYKVQQIGDSVIVGYKDMCKEN</sequence>
<dbReference type="InterPro" id="IPR027417">
    <property type="entry name" value="P-loop_NTPase"/>
</dbReference>
<feature type="compositionally biased region" description="Basic and acidic residues" evidence="2">
    <location>
        <begin position="2882"/>
        <end position="2909"/>
    </location>
</feature>
<name>K1QRM5_MAGGI</name>
<feature type="region of interest" description="Disordered" evidence="2">
    <location>
        <begin position="2445"/>
        <end position="2535"/>
    </location>
</feature>
<feature type="compositionally biased region" description="Basic and acidic residues" evidence="2">
    <location>
        <begin position="1589"/>
        <end position="1604"/>
    </location>
</feature>
<feature type="compositionally biased region" description="Polar residues" evidence="2">
    <location>
        <begin position="2094"/>
        <end position="2106"/>
    </location>
</feature>
<feature type="compositionally biased region" description="Basic and acidic residues" evidence="2">
    <location>
        <begin position="1877"/>
        <end position="1886"/>
    </location>
</feature>
<feature type="region of interest" description="Disordered" evidence="2">
    <location>
        <begin position="1153"/>
        <end position="1472"/>
    </location>
</feature>
<feature type="region of interest" description="Disordered" evidence="2">
    <location>
        <begin position="2278"/>
        <end position="2326"/>
    </location>
</feature>
<feature type="compositionally biased region" description="Acidic residues" evidence="2">
    <location>
        <begin position="549"/>
        <end position="564"/>
    </location>
</feature>
<dbReference type="PANTHER" id="PTHR36681">
    <property type="entry name" value="NUCLEAR GTPASE, GERMINAL CENTER-ASSOCIATED, TANDEM DUPLICATE 3"/>
    <property type="match status" value="1"/>
</dbReference>
<feature type="compositionally biased region" description="Basic residues" evidence="2">
    <location>
        <begin position="24"/>
        <end position="33"/>
    </location>
</feature>
<feature type="compositionally biased region" description="Basic and acidic residues" evidence="2">
    <location>
        <begin position="2723"/>
        <end position="2770"/>
    </location>
</feature>
<feature type="compositionally biased region" description="Basic and acidic residues" evidence="2">
    <location>
        <begin position="3058"/>
        <end position="3067"/>
    </location>
</feature>
<evidence type="ECO:0000256" key="2">
    <source>
        <dbReference type="SAM" id="MobiDB-lite"/>
    </source>
</evidence>
<proteinExistence type="predicted"/>
<dbReference type="InParanoid" id="K1QRM5"/>
<accession>K1QRM5</accession>
<dbReference type="PANTHER" id="PTHR36681:SF3">
    <property type="entry name" value="NUCLEAR GTPASE, GERMINAL CENTER-ASSOCIATED, TANDEM DUPLICATE 3"/>
    <property type="match status" value="1"/>
</dbReference>
<feature type="compositionally biased region" description="Basic and acidic residues" evidence="2">
    <location>
        <begin position="944"/>
        <end position="961"/>
    </location>
</feature>
<feature type="region of interest" description="Disordered" evidence="2">
    <location>
        <begin position="77"/>
        <end position="133"/>
    </location>
</feature>
<feature type="compositionally biased region" description="Polar residues" evidence="2">
    <location>
        <begin position="4038"/>
        <end position="4049"/>
    </location>
</feature>
<feature type="compositionally biased region" description="Basic and acidic residues" evidence="2">
    <location>
        <begin position="1153"/>
        <end position="1165"/>
    </location>
</feature>
<feature type="region of interest" description="Disordered" evidence="2">
    <location>
        <begin position="4078"/>
        <end position="4097"/>
    </location>
</feature>
<feature type="region of interest" description="Disordered" evidence="2">
    <location>
        <begin position="1066"/>
        <end position="1085"/>
    </location>
</feature>
<feature type="compositionally biased region" description="Polar residues" evidence="2">
    <location>
        <begin position="3153"/>
        <end position="3175"/>
    </location>
</feature>
<feature type="region of interest" description="Disordered" evidence="2">
    <location>
        <begin position="825"/>
        <end position="916"/>
    </location>
</feature>
<feature type="compositionally biased region" description="Acidic residues" evidence="2">
    <location>
        <begin position="1198"/>
        <end position="1213"/>
    </location>
</feature>
<feature type="region of interest" description="Disordered" evidence="2">
    <location>
        <begin position="2241"/>
        <end position="2264"/>
    </location>
</feature>